<evidence type="ECO:0000256" key="6">
    <source>
        <dbReference type="ARBA" id="ARBA00022989"/>
    </source>
</evidence>
<dbReference type="GO" id="GO:0007338">
    <property type="term" value="P:single fertilization"/>
    <property type="evidence" value="ECO:0007669"/>
    <property type="project" value="UniProtKB-KW"/>
</dbReference>
<sequence>MLFFLLLLTHLQLSDEVHRVSDNLRKKLDAEEENAICCVNNLRCCRESETSTTFEVKSIITDCPNLQCGNSSAARKVVVQHDKPPPDKLVDCRQKLLLTIKVINEGIPNEKSQYIIIDHITDAATLKKVRILNPYAVRIRQAPILQVYDLKFERAVNAEAREKVFNKHNRNYRGCDTGADNPTCGLVQHQGKVVPYSTGFCCSCDAEKNRMMEQSGNEVAGVQWPLDGAVPQYHKNHPEENDYGHYKHYGFTGRDGQMVYGRVQKRADESVNYQQFTELKDGKYP</sequence>
<feature type="domain" description="Generative cell specific-1/HAP2" evidence="12">
    <location>
        <begin position="90"/>
        <end position="209"/>
    </location>
</feature>
<evidence type="ECO:0000259" key="12">
    <source>
        <dbReference type="Pfam" id="PF10699"/>
    </source>
</evidence>
<evidence type="ECO:0000256" key="5">
    <source>
        <dbReference type="ARBA" id="ARBA00022729"/>
    </source>
</evidence>
<keyword evidence="9" id="KW-1015">Disulfide bond</keyword>
<proteinExistence type="inferred from homology"/>
<keyword evidence="10" id="KW-0278">Fertilization</keyword>
<dbReference type="GO" id="GO:0008289">
    <property type="term" value="F:lipid binding"/>
    <property type="evidence" value="ECO:0007669"/>
    <property type="project" value="UniProtKB-KW"/>
</dbReference>
<comment type="similarity">
    <text evidence="2">Belongs to the HAP2/GCS1 family.</text>
</comment>
<reference evidence="13" key="2">
    <citation type="submission" date="2021-08" db="EMBL/GenBank/DDBJ databases">
        <authorList>
            <person name="Eriksson T."/>
        </authorList>
    </citation>
    <scope>NUCLEOTIDE SEQUENCE</scope>
    <source>
        <strain evidence="13">Stoneville</strain>
        <tissue evidence="13">Whole head</tissue>
    </source>
</reference>
<keyword evidence="14" id="KW-1185">Reference proteome</keyword>
<evidence type="ECO:0000256" key="11">
    <source>
        <dbReference type="SAM" id="SignalP"/>
    </source>
</evidence>
<keyword evidence="4" id="KW-0812">Transmembrane</keyword>
<dbReference type="InterPro" id="IPR018928">
    <property type="entry name" value="HAP2/GCS1_dom"/>
</dbReference>
<dbReference type="PANTHER" id="PTHR31764">
    <property type="entry name" value="PROTEIN HAPLESS 2"/>
    <property type="match status" value="1"/>
</dbReference>
<evidence type="ECO:0000256" key="10">
    <source>
        <dbReference type="ARBA" id="ARBA00023279"/>
    </source>
</evidence>
<protein>
    <recommendedName>
        <fullName evidence="12">Generative cell specific-1/HAP2 domain-containing protein</fullName>
    </recommendedName>
</protein>
<evidence type="ECO:0000256" key="3">
    <source>
        <dbReference type="ARBA" id="ARBA00022475"/>
    </source>
</evidence>
<dbReference type="PANTHER" id="PTHR31764:SF0">
    <property type="entry name" value="GENERATIVE CELL SPECIFIC-1_HAP2 DOMAIN-CONTAINING PROTEIN"/>
    <property type="match status" value="1"/>
</dbReference>
<keyword evidence="6" id="KW-1133">Transmembrane helix</keyword>
<dbReference type="GO" id="GO:0005886">
    <property type="term" value="C:plasma membrane"/>
    <property type="evidence" value="ECO:0007669"/>
    <property type="project" value="UniProtKB-SubCell"/>
</dbReference>
<keyword evidence="7" id="KW-0446">Lipid-binding</keyword>
<reference evidence="13" key="1">
    <citation type="journal article" date="2020" name="J Insects Food Feed">
        <title>The yellow mealworm (Tenebrio molitor) genome: a resource for the emerging insects as food and feed industry.</title>
        <authorList>
            <person name="Eriksson T."/>
            <person name="Andere A."/>
            <person name="Kelstrup H."/>
            <person name="Emery V."/>
            <person name="Picard C."/>
        </authorList>
    </citation>
    <scope>NUCLEOTIDE SEQUENCE</scope>
    <source>
        <strain evidence="13">Stoneville</strain>
        <tissue evidence="13">Whole head</tissue>
    </source>
</reference>
<gene>
    <name evidence="13" type="ORF">GEV33_003207</name>
</gene>
<evidence type="ECO:0000256" key="8">
    <source>
        <dbReference type="ARBA" id="ARBA00023136"/>
    </source>
</evidence>
<keyword evidence="8" id="KW-0472">Membrane</keyword>
<dbReference type="Proteomes" id="UP000719412">
    <property type="component" value="Unassembled WGS sequence"/>
</dbReference>
<evidence type="ECO:0000313" key="13">
    <source>
        <dbReference type="EMBL" id="KAH0819584.1"/>
    </source>
</evidence>
<dbReference type="InterPro" id="IPR040326">
    <property type="entry name" value="HAP2/GCS1"/>
</dbReference>
<keyword evidence="3" id="KW-1003">Cell membrane</keyword>
<dbReference type="EMBL" id="JABDTM020014201">
    <property type="protein sequence ID" value="KAH0819584.1"/>
    <property type="molecule type" value="Genomic_DNA"/>
</dbReference>
<comment type="caution">
    <text evidence="13">The sequence shown here is derived from an EMBL/GenBank/DDBJ whole genome shotgun (WGS) entry which is preliminary data.</text>
</comment>
<evidence type="ECO:0000313" key="14">
    <source>
        <dbReference type="Proteomes" id="UP000719412"/>
    </source>
</evidence>
<evidence type="ECO:0000256" key="7">
    <source>
        <dbReference type="ARBA" id="ARBA00023121"/>
    </source>
</evidence>
<organism evidence="13 14">
    <name type="scientific">Tenebrio molitor</name>
    <name type="common">Yellow mealworm beetle</name>
    <dbReference type="NCBI Taxonomy" id="7067"/>
    <lineage>
        <taxon>Eukaryota</taxon>
        <taxon>Metazoa</taxon>
        <taxon>Ecdysozoa</taxon>
        <taxon>Arthropoda</taxon>
        <taxon>Hexapoda</taxon>
        <taxon>Insecta</taxon>
        <taxon>Pterygota</taxon>
        <taxon>Neoptera</taxon>
        <taxon>Endopterygota</taxon>
        <taxon>Coleoptera</taxon>
        <taxon>Polyphaga</taxon>
        <taxon>Cucujiformia</taxon>
        <taxon>Tenebrionidae</taxon>
        <taxon>Tenebrio</taxon>
    </lineage>
</organism>
<dbReference type="AlphaFoldDB" id="A0A8J6HRN0"/>
<evidence type="ECO:0000256" key="1">
    <source>
        <dbReference type="ARBA" id="ARBA00004251"/>
    </source>
</evidence>
<dbReference type="Pfam" id="PF10699">
    <property type="entry name" value="HAP2-GCS1"/>
    <property type="match status" value="1"/>
</dbReference>
<evidence type="ECO:0000256" key="9">
    <source>
        <dbReference type="ARBA" id="ARBA00023157"/>
    </source>
</evidence>
<feature type="chain" id="PRO_5035261573" description="Generative cell specific-1/HAP2 domain-containing protein" evidence="11">
    <location>
        <begin position="20"/>
        <end position="285"/>
    </location>
</feature>
<evidence type="ECO:0000256" key="2">
    <source>
        <dbReference type="ARBA" id="ARBA00010929"/>
    </source>
</evidence>
<feature type="signal peptide" evidence="11">
    <location>
        <begin position="1"/>
        <end position="19"/>
    </location>
</feature>
<accession>A0A8J6HRN0</accession>
<name>A0A8J6HRN0_TENMO</name>
<evidence type="ECO:0000256" key="4">
    <source>
        <dbReference type="ARBA" id="ARBA00022692"/>
    </source>
</evidence>
<keyword evidence="5 11" id="KW-0732">Signal</keyword>
<comment type="subcellular location">
    <subcellularLocation>
        <location evidence="1">Cell membrane</location>
        <topology evidence="1">Single-pass type I membrane protein</topology>
    </subcellularLocation>
</comment>